<feature type="chain" id="PRO_5045212859" description="TonB-dependent transporter Oar-like beta-barrel domain-containing protein" evidence="8">
    <location>
        <begin position="31"/>
        <end position="987"/>
    </location>
</feature>
<evidence type="ECO:0000256" key="7">
    <source>
        <dbReference type="PROSITE-ProRule" id="PRU01360"/>
    </source>
</evidence>
<dbReference type="RefSeq" id="WP_310275455.1">
    <property type="nucleotide sequence ID" value="NZ_JAVDWR010000002.1"/>
</dbReference>
<evidence type="ECO:0000256" key="1">
    <source>
        <dbReference type="ARBA" id="ARBA00004571"/>
    </source>
</evidence>
<dbReference type="PANTHER" id="PTHR30069">
    <property type="entry name" value="TONB-DEPENDENT OUTER MEMBRANE RECEPTOR"/>
    <property type="match status" value="1"/>
</dbReference>
<dbReference type="Proteomes" id="UP001257909">
    <property type="component" value="Unassembled WGS sequence"/>
</dbReference>
<evidence type="ECO:0000256" key="2">
    <source>
        <dbReference type="ARBA" id="ARBA00022448"/>
    </source>
</evidence>
<dbReference type="PROSITE" id="PS52016">
    <property type="entry name" value="TONB_DEPENDENT_REC_3"/>
    <property type="match status" value="1"/>
</dbReference>
<feature type="signal peptide" evidence="8">
    <location>
        <begin position="1"/>
        <end position="30"/>
    </location>
</feature>
<comment type="subcellular location">
    <subcellularLocation>
        <location evidence="1 7">Cell outer membrane</location>
        <topology evidence="1 7">Multi-pass membrane protein</topology>
    </subcellularLocation>
</comment>
<evidence type="ECO:0000256" key="8">
    <source>
        <dbReference type="SAM" id="SignalP"/>
    </source>
</evidence>
<dbReference type="InterPro" id="IPR057601">
    <property type="entry name" value="Oar-like_b-barrel"/>
</dbReference>
<keyword evidence="3 7" id="KW-1134">Transmembrane beta strand</keyword>
<feature type="domain" description="TonB-dependent transporter Oar-like beta-barrel" evidence="9">
    <location>
        <begin position="301"/>
        <end position="552"/>
    </location>
</feature>
<gene>
    <name evidence="10" type="ORF">J2W69_001139</name>
</gene>
<dbReference type="Pfam" id="PF25183">
    <property type="entry name" value="OMP_b-brl_4"/>
    <property type="match status" value="2"/>
</dbReference>
<organism evidence="10 11">
    <name type="scientific">Rheinheimera soli</name>
    <dbReference type="NCBI Taxonomy" id="443616"/>
    <lineage>
        <taxon>Bacteria</taxon>
        <taxon>Pseudomonadati</taxon>
        <taxon>Pseudomonadota</taxon>
        <taxon>Gammaproteobacteria</taxon>
        <taxon>Chromatiales</taxon>
        <taxon>Chromatiaceae</taxon>
        <taxon>Rheinheimera</taxon>
    </lineage>
</organism>
<dbReference type="InterPro" id="IPR036942">
    <property type="entry name" value="Beta-barrel_TonB_sf"/>
</dbReference>
<name>A0ABU1VX83_9GAMM</name>
<evidence type="ECO:0000256" key="4">
    <source>
        <dbReference type="ARBA" id="ARBA00022692"/>
    </source>
</evidence>
<dbReference type="Pfam" id="PF13620">
    <property type="entry name" value="CarboxypepD_reg"/>
    <property type="match status" value="1"/>
</dbReference>
<comment type="similarity">
    <text evidence="7">Belongs to the TonB-dependent receptor family.</text>
</comment>
<dbReference type="InterPro" id="IPR039426">
    <property type="entry name" value="TonB-dep_rcpt-like"/>
</dbReference>
<keyword evidence="5 7" id="KW-0472">Membrane</keyword>
<dbReference type="SUPFAM" id="SSF56935">
    <property type="entry name" value="Porins"/>
    <property type="match status" value="1"/>
</dbReference>
<evidence type="ECO:0000256" key="3">
    <source>
        <dbReference type="ARBA" id="ARBA00022452"/>
    </source>
</evidence>
<accession>A0ABU1VX83</accession>
<dbReference type="SUPFAM" id="SSF49452">
    <property type="entry name" value="Starch-binding domain-like"/>
    <property type="match status" value="1"/>
</dbReference>
<keyword evidence="11" id="KW-1185">Reference proteome</keyword>
<comment type="caution">
    <text evidence="10">The sequence shown here is derived from an EMBL/GenBank/DDBJ whole genome shotgun (WGS) entry which is preliminary data.</text>
</comment>
<feature type="domain" description="TonB-dependent transporter Oar-like beta-barrel" evidence="9">
    <location>
        <begin position="566"/>
        <end position="957"/>
    </location>
</feature>
<sequence length="987" mass="110252">MNKLNRGNLFKLSLLAASLLLSLGTLSVQAQDNTTGMLKGVVNQTSGQTSITLTHKSQGFSRTVQSNAQGEYILRALPVGEYQLKVQQNNQTVLDNYSIQIKLGQTVIFNPVLGGAENIERIAVQGSMIRQIDTSDSTAGLTFDQVTLDKMPVNTGFENIALLTPGVSRSSEFKASSFGGASSAENGYFLNGMNISALRTGIGAVDLPWEAIAQTQVKTGGISAEYDRFIGGVVNAIARSGGNDFEFGAELRYDPAALFSAHDSVYKENGSFAINNEEYENSFHEANIWASGPLIQDKLFFYALLNPRRYQSEYANSAATAFTNHSKDEDRWFLNMDWYITDDHVLTVTALDNTVDNSYQNYKWTTADGRGENTGLTQSGAGGKMYSARYQGFITDELSVSATLGRVEDTTHTKPTNTFPGIWDYVNLNGQRYGDWTTNNLVSEAYQRDQFRLDLTYTLDNHTLQFGVDAEQLDVDYLEFQNGVGDARGWWEYRTYTAIPRIDLPAGTYVRQRQRDVGGKTEVNSLAFYLQDSWQINDSLVLNAGLRYSSFENTASTGEAYLDLEQQIAPRLQLIWDPSADGNSKIFTTFGRYYQPISANMNIKQASGQKDVHFYYLPDQLNPDGTLVLNADGSPSHGNLVATNVVQSGAVDVDRIAADDLGPMYSDEFTLGYERQLDDNLKGGVRFVYRELKQSIEDSDLGPVVAKWLEQNNIENNANEYYFYTLLNPGKDVTFFYDFDLDGIKEKVQLSAEDLRLPKPERKYLAWEFNLEGKPTDNLQLWASYVLSHSWGMTEGLVRTDNGQADPGWTTSYDYADLMDHGRGNLPNDHRHALKLSGIYQLAEQWDLGFVARATSGSPLNKFSIHPSGVDTCQEPSLWAQWCASQWYNEASFYDWDGTPAPRGSAGSLKWLYEFDLSLTYHTQLADGDLTLKTTVYNLFNFDTPMNVNEVAQITRTDGSFAANPDWNSPTALQSNRLVSFVVRYQF</sequence>
<keyword evidence="4 7" id="KW-0812">Transmembrane</keyword>
<keyword evidence="2 7" id="KW-0813">Transport</keyword>
<dbReference type="Gene3D" id="2.40.170.20">
    <property type="entry name" value="TonB-dependent receptor, beta-barrel domain"/>
    <property type="match status" value="1"/>
</dbReference>
<dbReference type="EMBL" id="JAVDWR010000002">
    <property type="protein sequence ID" value="MDR7120210.1"/>
    <property type="molecule type" value="Genomic_DNA"/>
</dbReference>
<evidence type="ECO:0000256" key="6">
    <source>
        <dbReference type="ARBA" id="ARBA00023237"/>
    </source>
</evidence>
<evidence type="ECO:0000313" key="10">
    <source>
        <dbReference type="EMBL" id="MDR7120210.1"/>
    </source>
</evidence>
<protein>
    <recommendedName>
        <fullName evidence="9">TonB-dependent transporter Oar-like beta-barrel domain-containing protein</fullName>
    </recommendedName>
</protein>
<proteinExistence type="inferred from homology"/>
<evidence type="ECO:0000259" key="9">
    <source>
        <dbReference type="Pfam" id="PF25183"/>
    </source>
</evidence>
<dbReference type="PANTHER" id="PTHR30069:SF46">
    <property type="entry name" value="OAR PROTEIN"/>
    <property type="match status" value="1"/>
</dbReference>
<dbReference type="Gene3D" id="2.60.40.1120">
    <property type="entry name" value="Carboxypeptidase-like, regulatory domain"/>
    <property type="match status" value="1"/>
</dbReference>
<keyword evidence="6 7" id="KW-0998">Cell outer membrane</keyword>
<evidence type="ECO:0000313" key="11">
    <source>
        <dbReference type="Proteomes" id="UP001257909"/>
    </source>
</evidence>
<reference evidence="10 11" key="1">
    <citation type="submission" date="2023-07" db="EMBL/GenBank/DDBJ databases">
        <title>Sorghum-associated microbial communities from plants grown in Nebraska, USA.</title>
        <authorList>
            <person name="Schachtman D."/>
        </authorList>
    </citation>
    <scope>NUCLEOTIDE SEQUENCE [LARGE SCALE GENOMIC DNA]</scope>
    <source>
        <strain evidence="10 11">4138</strain>
    </source>
</reference>
<evidence type="ECO:0000256" key="5">
    <source>
        <dbReference type="ARBA" id="ARBA00023136"/>
    </source>
</evidence>
<keyword evidence="8" id="KW-0732">Signal</keyword>
<dbReference type="InterPro" id="IPR013784">
    <property type="entry name" value="Carb-bd-like_fold"/>
</dbReference>